<evidence type="ECO:0000313" key="1">
    <source>
        <dbReference type="EMBL" id="RPD58317.1"/>
    </source>
</evidence>
<proteinExistence type="predicted"/>
<evidence type="ECO:0000313" key="2">
    <source>
        <dbReference type="Proteomes" id="UP000313359"/>
    </source>
</evidence>
<protein>
    <submittedName>
        <fullName evidence="1">Uncharacterized protein</fullName>
    </submittedName>
</protein>
<accession>A0A5C2S462</accession>
<dbReference type="Proteomes" id="UP000313359">
    <property type="component" value="Unassembled WGS sequence"/>
</dbReference>
<dbReference type="AlphaFoldDB" id="A0A5C2S462"/>
<organism evidence="1 2">
    <name type="scientific">Lentinus tigrinus ALCF2SS1-6</name>
    <dbReference type="NCBI Taxonomy" id="1328759"/>
    <lineage>
        <taxon>Eukaryota</taxon>
        <taxon>Fungi</taxon>
        <taxon>Dikarya</taxon>
        <taxon>Basidiomycota</taxon>
        <taxon>Agaricomycotina</taxon>
        <taxon>Agaricomycetes</taxon>
        <taxon>Polyporales</taxon>
        <taxon>Polyporaceae</taxon>
        <taxon>Lentinus</taxon>
    </lineage>
</organism>
<keyword evidence="2" id="KW-1185">Reference proteome</keyword>
<sequence>MMLRCCIIVTHCQQRDNAQVHDHDALEEVPFLDGTFPWDKDVPGPQNTYICYPVEHIRNN</sequence>
<dbReference type="EMBL" id="ML122276">
    <property type="protein sequence ID" value="RPD58317.1"/>
    <property type="molecule type" value="Genomic_DNA"/>
</dbReference>
<name>A0A5C2S462_9APHY</name>
<reference evidence="1" key="1">
    <citation type="journal article" date="2018" name="Genome Biol. Evol.">
        <title>Genomics and development of Lentinus tigrinus, a white-rot wood-decaying mushroom with dimorphic fruiting bodies.</title>
        <authorList>
            <person name="Wu B."/>
            <person name="Xu Z."/>
            <person name="Knudson A."/>
            <person name="Carlson A."/>
            <person name="Chen N."/>
            <person name="Kovaka S."/>
            <person name="LaButti K."/>
            <person name="Lipzen A."/>
            <person name="Pennachio C."/>
            <person name="Riley R."/>
            <person name="Schakwitz W."/>
            <person name="Umezawa K."/>
            <person name="Ohm R.A."/>
            <person name="Grigoriev I.V."/>
            <person name="Nagy L.G."/>
            <person name="Gibbons J."/>
            <person name="Hibbett D."/>
        </authorList>
    </citation>
    <scope>NUCLEOTIDE SEQUENCE [LARGE SCALE GENOMIC DNA]</scope>
    <source>
        <strain evidence="1">ALCF2SS1-6</strain>
    </source>
</reference>
<gene>
    <name evidence="1" type="ORF">L227DRAFT_577339</name>
</gene>